<accession>A0A7W8B6C1</accession>
<keyword evidence="1" id="KW-1133">Transmembrane helix</keyword>
<feature type="transmembrane region" description="Helical" evidence="1">
    <location>
        <begin position="12"/>
        <end position="35"/>
    </location>
</feature>
<evidence type="ECO:0000313" key="2">
    <source>
        <dbReference type="EMBL" id="MBB5117637.1"/>
    </source>
</evidence>
<keyword evidence="1" id="KW-0472">Membrane</keyword>
<name>A0A7W8B6C1_STREU</name>
<sequence>MGSTTGKPMAGAFRALLLVGGVLLIAVAIVVGFLLHSRIIDMVGTARLVSGLALRAGEFALLSAGAWCAVRGWNGRLD</sequence>
<gene>
    <name evidence="2" type="ORF">FHS36_001043</name>
</gene>
<evidence type="ECO:0000313" key="3">
    <source>
        <dbReference type="Proteomes" id="UP000528608"/>
    </source>
</evidence>
<organism evidence="2 3">
    <name type="scientific">Streptomyces eurocidicus</name>
    <name type="common">Streptoverticillium eurocidicus</name>
    <dbReference type="NCBI Taxonomy" id="66423"/>
    <lineage>
        <taxon>Bacteria</taxon>
        <taxon>Bacillati</taxon>
        <taxon>Actinomycetota</taxon>
        <taxon>Actinomycetes</taxon>
        <taxon>Kitasatosporales</taxon>
        <taxon>Streptomycetaceae</taxon>
        <taxon>Streptomyces</taxon>
    </lineage>
</organism>
<dbReference type="AlphaFoldDB" id="A0A7W8B6C1"/>
<proteinExistence type="predicted"/>
<reference evidence="2 3" key="1">
    <citation type="submission" date="2020-08" db="EMBL/GenBank/DDBJ databases">
        <title>Genomic Encyclopedia of Type Strains, Phase III (KMG-III): the genomes of soil and plant-associated and newly described type strains.</title>
        <authorList>
            <person name="Whitman W."/>
        </authorList>
    </citation>
    <scope>NUCLEOTIDE SEQUENCE [LARGE SCALE GENOMIC DNA]</scope>
    <source>
        <strain evidence="2 3">CECT 3259</strain>
    </source>
</reference>
<evidence type="ECO:0000256" key="1">
    <source>
        <dbReference type="SAM" id="Phobius"/>
    </source>
</evidence>
<protein>
    <submittedName>
        <fullName evidence="2">Uncharacterized protein</fullName>
    </submittedName>
</protein>
<comment type="caution">
    <text evidence="2">The sequence shown here is derived from an EMBL/GenBank/DDBJ whole genome shotgun (WGS) entry which is preliminary data.</text>
</comment>
<dbReference type="RefSeq" id="WP_146045418.1">
    <property type="nucleotide sequence ID" value="NZ_JACHJF010000002.1"/>
</dbReference>
<dbReference type="Proteomes" id="UP000528608">
    <property type="component" value="Unassembled WGS sequence"/>
</dbReference>
<dbReference type="OrthoDB" id="4330401at2"/>
<keyword evidence="1" id="KW-0812">Transmembrane</keyword>
<dbReference type="EMBL" id="JACHJF010000002">
    <property type="protein sequence ID" value="MBB5117637.1"/>
    <property type="molecule type" value="Genomic_DNA"/>
</dbReference>